<dbReference type="GO" id="GO:0016887">
    <property type="term" value="F:ATP hydrolysis activity"/>
    <property type="evidence" value="ECO:0007669"/>
    <property type="project" value="InterPro"/>
</dbReference>
<organism evidence="2 3">
    <name type="scientific">Bacillus thermozeamaize</name>
    <dbReference type="NCBI Taxonomy" id="230954"/>
    <lineage>
        <taxon>Bacteria</taxon>
        <taxon>Bacillati</taxon>
        <taxon>Bacillota</taxon>
        <taxon>Bacilli</taxon>
        <taxon>Bacillales</taxon>
        <taxon>Bacillaceae</taxon>
        <taxon>Bacillus</taxon>
    </lineage>
</organism>
<comment type="caution">
    <text evidence="2">The sequence shown here is derived from an EMBL/GenBank/DDBJ whole genome shotgun (WGS) entry which is preliminary data.</text>
</comment>
<dbReference type="Proteomes" id="UP000196475">
    <property type="component" value="Unassembled WGS sequence"/>
</dbReference>
<dbReference type="Pfam" id="PF13401">
    <property type="entry name" value="AAA_22"/>
    <property type="match status" value="1"/>
</dbReference>
<evidence type="ECO:0000313" key="3">
    <source>
        <dbReference type="Proteomes" id="UP000196475"/>
    </source>
</evidence>
<feature type="domain" description="ORC1/DEAH AAA+ ATPase" evidence="1">
    <location>
        <begin position="132"/>
        <end position="283"/>
    </location>
</feature>
<dbReference type="Gene3D" id="3.40.50.300">
    <property type="entry name" value="P-loop containing nucleotide triphosphate hydrolases"/>
    <property type="match status" value="1"/>
</dbReference>
<dbReference type="SUPFAM" id="SSF52540">
    <property type="entry name" value="P-loop containing nucleoside triphosphate hydrolases"/>
    <property type="match status" value="1"/>
</dbReference>
<dbReference type="InterPro" id="IPR027417">
    <property type="entry name" value="P-loop_NTPase"/>
</dbReference>
<evidence type="ECO:0000313" key="2">
    <source>
        <dbReference type="EMBL" id="OUM86924.1"/>
    </source>
</evidence>
<sequence>MRFVEIVRLPSGTEAAVATYRKQVIPDFAGNPWIEALPDILSPEQVIEALSSYPPMDPLERQLEPHLRIHLIPQRLSQYFQPLEQHLVLYDAISSMIRGGYAERNPFSPSVIRRLSQIEDTGHRGNVYQPHSTAKSMALIGVSGSGKTSSLNRILALFPQVIVHSEYQGQDFSNCQVTHIRLEAPYDGSLKALCLQLFSAIDTLLGTQYLDRYGNGRWSTNVMIPILSRLLQNMGTGILVVDEIQHLSLARSGGSAQVLNFFTTLINSAQIPVLLVGTPKSLKVLTSEFRQARRSLSGHGGFLWDRLKKDENWALFLSGLWQYQWTRHVEGLTQELSDVMYEETQGIPDIAVKLFAMTQVRAIVTGKEKITAELIRKVAKEQFKIIRPMLDALRDGRKTQLLDYEDIVVPDVEEFIQRERIQIDVQTFIQETRKRTESRQEQIVRVKDEAIIRLQLLGISERQASELVRAVLTEQPSASDVNEVVKAAFQLSMGNTRGRKGRSGKENRLEDERDLRLIVKKGKEEGMTAYDALKQAGVIRLDKWCAG</sequence>
<proteinExistence type="predicted"/>
<name>A0A1Y3PIL0_9BACI</name>
<dbReference type="InterPro" id="IPR049945">
    <property type="entry name" value="AAA_22"/>
</dbReference>
<accession>A0A1Y3PIL0</accession>
<protein>
    <recommendedName>
        <fullName evidence="1">ORC1/DEAH AAA+ ATPase domain-containing protein</fullName>
    </recommendedName>
</protein>
<dbReference type="AlphaFoldDB" id="A0A1Y3PIL0"/>
<reference evidence="3" key="1">
    <citation type="submission" date="2016-06" db="EMBL/GenBank/DDBJ databases">
        <authorList>
            <person name="Nascimento L."/>
            <person name="Pereira R.V."/>
            <person name="Martins L.F."/>
            <person name="Quaggio R.B."/>
            <person name="Silva A.M."/>
            <person name="Setubal J.C."/>
        </authorList>
    </citation>
    <scope>NUCLEOTIDE SEQUENCE [LARGE SCALE GENOMIC DNA]</scope>
</reference>
<evidence type="ECO:0000259" key="1">
    <source>
        <dbReference type="Pfam" id="PF13401"/>
    </source>
</evidence>
<gene>
    <name evidence="2" type="ORF">BAA01_00760</name>
</gene>
<dbReference type="EMBL" id="LZRT01000083">
    <property type="protein sequence ID" value="OUM86924.1"/>
    <property type="molecule type" value="Genomic_DNA"/>
</dbReference>